<dbReference type="EMBL" id="JADJMH010000005">
    <property type="protein sequence ID" value="MBK7674784.1"/>
    <property type="molecule type" value="Genomic_DNA"/>
</dbReference>
<dbReference type="Pfam" id="PF05954">
    <property type="entry name" value="Phage_GPD"/>
    <property type="match status" value="1"/>
</dbReference>
<dbReference type="Gene3D" id="3.55.50.10">
    <property type="entry name" value="Baseplate protein-like domains"/>
    <property type="match status" value="1"/>
</dbReference>
<dbReference type="Proteomes" id="UP000697998">
    <property type="component" value="Unassembled WGS sequence"/>
</dbReference>
<sequence length="350" mass="37995">MPSTNPNAPLLSVRPRLRIDGQDRANLGEAALTLELRLPRSGMASAELRLLNWSGAGGPPDFVFQDIRLGQRLDILLGEAATSAAFSGEITAIEEHYGSGAPQLVLLAEDALHKLARRRGSRAYENQSLDDVIRRIAGDAGLSADVQASSASTTWLQNNESDLAFLLRQLAPLDIGLRLHDGRLRARDEEADGNPVTLRPGEKAERIRIIADLNRQPTSVAVTGYDLSTAADVNAAGSALSPAPAGQSAAAVLGNLGWTSESTIPHPFARSQSEADALARKHFQRAARRFLYGEIVCRDTPELRSGREVELSDVSPRLAGRYRVVDCRHRFDGESGLRTHLHVQRPDWTV</sequence>
<protein>
    <submittedName>
        <fullName evidence="1">Phage late control D family protein</fullName>
    </submittedName>
</protein>
<comment type="caution">
    <text evidence="1">The sequence shown here is derived from an EMBL/GenBank/DDBJ whole genome shotgun (WGS) entry which is preliminary data.</text>
</comment>
<dbReference type="Gene3D" id="2.30.110.50">
    <property type="match status" value="1"/>
</dbReference>
<accession>A0A935UGK6</accession>
<organism evidence="1 2">
    <name type="scientific">Candidatus Accumulibacter proximus</name>
    <dbReference type="NCBI Taxonomy" id="2954385"/>
    <lineage>
        <taxon>Bacteria</taxon>
        <taxon>Pseudomonadati</taxon>
        <taxon>Pseudomonadota</taxon>
        <taxon>Betaproteobacteria</taxon>
        <taxon>Candidatus Accumulibacter</taxon>
    </lineage>
</organism>
<dbReference type="Gene3D" id="4.10.220.110">
    <property type="match status" value="1"/>
</dbReference>
<dbReference type="AlphaFoldDB" id="A0A935UGK6"/>
<evidence type="ECO:0000313" key="1">
    <source>
        <dbReference type="EMBL" id="MBK7674784.1"/>
    </source>
</evidence>
<name>A0A935UGK6_9PROT</name>
<reference evidence="1 2" key="1">
    <citation type="submission" date="2020-10" db="EMBL/GenBank/DDBJ databases">
        <title>Connecting structure to function with the recovery of over 1000 high-quality activated sludge metagenome-assembled genomes encoding full-length rRNA genes using long-read sequencing.</title>
        <authorList>
            <person name="Singleton C.M."/>
            <person name="Petriglieri F."/>
            <person name="Kristensen J.M."/>
            <person name="Kirkegaard R.H."/>
            <person name="Michaelsen T.Y."/>
            <person name="Andersen M.H."/>
            <person name="Karst S.M."/>
            <person name="Dueholm M.S."/>
            <person name="Nielsen P.H."/>
            <person name="Albertsen M."/>
        </authorList>
    </citation>
    <scope>NUCLEOTIDE SEQUENCE [LARGE SCALE GENOMIC DNA]</scope>
    <source>
        <strain evidence="1">EsbW_18-Q3-R4-48_BATAC.285</strain>
    </source>
</reference>
<gene>
    <name evidence="1" type="ORF">IPJ27_08425</name>
</gene>
<proteinExistence type="predicted"/>
<dbReference type="SUPFAM" id="SSF69279">
    <property type="entry name" value="Phage tail proteins"/>
    <property type="match status" value="1"/>
</dbReference>
<evidence type="ECO:0000313" key="2">
    <source>
        <dbReference type="Proteomes" id="UP000697998"/>
    </source>
</evidence>